<comment type="caution">
    <text evidence="2">The sequence shown here is derived from an EMBL/GenBank/DDBJ whole genome shotgun (WGS) entry which is preliminary data.</text>
</comment>
<feature type="compositionally biased region" description="Basic and acidic residues" evidence="1">
    <location>
        <begin position="124"/>
        <end position="141"/>
    </location>
</feature>
<feature type="compositionally biased region" description="Basic and acidic residues" evidence="1">
    <location>
        <begin position="205"/>
        <end position="224"/>
    </location>
</feature>
<dbReference type="EMBL" id="BKCJ010567295">
    <property type="protein sequence ID" value="GFB17031.1"/>
    <property type="molecule type" value="Genomic_DNA"/>
</dbReference>
<protein>
    <submittedName>
        <fullName evidence="2">Uncharacterized protein</fullName>
    </submittedName>
</protein>
<feature type="compositionally biased region" description="Basic and acidic residues" evidence="1">
    <location>
        <begin position="239"/>
        <end position="250"/>
    </location>
</feature>
<evidence type="ECO:0000313" key="2">
    <source>
        <dbReference type="EMBL" id="GFB17031.1"/>
    </source>
</evidence>
<sequence>NNQIENLEAIFNDEYDTPSHTKKVSANMRRQGKDFSGRVTPLFETILIQHPAEVGKDESVYEERGDKLERAATTAASLDAEQDSGGSPRCQDTILGDRPAQTRFERLSKQSHELPFSRDNTFGSREDRFGNYSSKEESQKVEKEEKVKNFITQEEDAEIQGRYSHDIEINTASTSITTASINITTVEPITNVNEDLIIAHTLMKMRSEKSKEKAKERRSKEKSNKTTTRPIVPPQQKLNPKDKGKGKMVEPKNLLKKKDQIMIDKEVARNLEAQLQAESEEEERLARQKEEEADIALISE</sequence>
<feature type="region of interest" description="Disordered" evidence="1">
    <location>
        <begin position="55"/>
        <end position="94"/>
    </location>
</feature>
<name>A0A699KYC9_TANCI</name>
<feature type="compositionally biased region" description="Basic and acidic residues" evidence="1">
    <location>
        <begin position="55"/>
        <end position="70"/>
    </location>
</feature>
<organism evidence="2">
    <name type="scientific">Tanacetum cinerariifolium</name>
    <name type="common">Dalmatian daisy</name>
    <name type="synonym">Chrysanthemum cinerariifolium</name>
    <dbReference type="NCBI Taxonomy" id="118510"/>
    <lineage>
        <taxon>Eukaryota</taxon>
        <taxon>Viridiplantae</taxon>
        <taxon>Streptophyta</taxon>
        <taxon>Embryophyta</taxon>
        <taxon>Tracheophyta</taxon>
        <taxon>Spermatophyta</taxon>
        <taxon>Magnoliopsida</taxon>
        <taxon>eudicotyledons</taxon>
        <taxon>Gunneridae</taxon>
        <taxon>Pentapetalae</taxon>
        <taxon>asterids</taxon>
        <taxon>campanulids</taxon>
        <taxon>Asterales</taxon>
        <taxon>Asteraceae</taxon>
        <taxon>Asteroideae</taxon>
        <taxon>Anthemideae</taxon>
        <taxon>Anthemidinae</taxon>
        <taxon>Tanacetum</taxon>
    </lineage>
</organism>
<feature type="region of interest" description="Disordered" evidence="1">
    <location>
        <begin position="204"/>
        <end position="258"/>
    </location>
</feature>
<accession>A0A699KYC9</accession>
<feature type="region of interest" description="Disordered" evidence="1">
    <location>
        <begin position="110"/>
        <end position="141"/>
    </location>
</feature>
<feature type="non-terminal residue" evidence="2">
    <location>
        <position position="1"/>
    </location>
</feature>
<evidence type="ECO:0000256" key="1">
    <source>
        <dbReference type="SAM" id="MobiDB-lite"/>
    </source>
</evidence>
<proteinExistence type="predicted"/>
<reference evidence="2" key="1">
    <citation type="journal article" date="2019" name="Sci. Rep.">
        <title>Draft genome of Tanacetum cinerariifolium, the natural source of mosquito coil.</title>
        <authorList>
            <person name="Yamashiro T."/>
            <person name="Shiraishi A."/>
            <person name="Satake H."/>
            <person name="Nakayama K."/>
        </authorList>
    </citation>
    <scope>NUCLEOTIDE SEQUENCE</scope>
</reference>
<dbReference type="AlphaFoldDB" id="A0A699KYC9"/>
<feature type="region of interest" description="Disordered" evidence="1">
    <location>
        <begin position="276"/>
        <end position="300"/>
    </location>
</feature>
<gene>
    <name evidence="2" type="ORF">Tci_689002</name>
</gene>